<dbReference type="GO" id="GO:0016491">
    <property type="term" value="F:oxidoreductase activity"/>
    <property type="evidence" value="ECO:0007669"/>
    <property type="project" value="UniProtKB-KW"/>
</dbReference>
<dbReference type="InterPro" id="IPR036291">
    <property type="entry name" value="NAD(P)-bd_dom_sf"/>
</dbReference>
<dbReference type="EC" id="1.-.-.-" evidence="4"/>
<proteinExistence type="inferred from homology"/>
<evidence type="ECO:0000256" key="1">
    <source>
        <dbReference type="ARBA" id="ARBA00006484"/>
    </source>
</evidence>
<evidence type="ECO:0000313" key="5">
    <source>
        <dbReference type="Proteomes" id="UP001595615"/>
    </source>
</evidence>
<dbReference type="PIRSF" id="PIRSF000126">
    <property type="entry name" value="11-beta-HSD1"/>
    <property type="match status" value="1"/>
</dbReference>
<name>A0ABV7X831_9SPHN</name>
<evidence type="ECO:0000256" key="2">
    <source>
        <dbReference type="ARBA" id="ARBA00023002"/>
    </source>
</evidence>
<accession>A0ABV7X831</accession>
<dbReference type="CDD" id="cd05233">
    <property type="entry name" value="SDR_c"/>
    <property type="match status" value="1"/>
</dbReference>
<dbReference type="Pfam" id="PF00106">
    <property type="entry name" value="adh_short"/>
    <property type="match status" value="1"/>
</dbReference>
<dbReference type="RefSeq" id="WP_380858881.1">
    <property type="nucleotide sequence ID" value="NZ_JBHRXV010000004.1"/>
</dbReference>
<dbReference type="EMBL" id="JBHRXV010000004">
    <property type="protein sequence ID" value="MFC3712294.1"/>
    <property type="molecule type" value="Genomic_DNA"/>
</dbReference>
<protein>
    <submittedName>
        <fullName evidence="4">SDR family NAD(P)-dependent oxidoreductase</fullName>
        <ecNumber evidence="4">1.-.-.-</ecNumber>
    </submittedName>
</protein>
<dbReference type="SUPFAM" id="SSF51735">
    <property type="entry name" value="NAD(P)-binding Rossmann-fold domains"/>
    <property type="match status" value="1"/>
</dbReference>
<dbReference type="PANTHER" id="PTHR44196">
    <property type="entry name" value="DEHYDROGENASE/REDUCTASE SDR FAMILY MEMBER 7B"/>
    <property type="match status" value="1"/>
</dbReference>
<dbReference type="PANTHER" id="PTHR44196:SF2">
    <property type="entry name" value="SHORT-CHAIN DEHYDROGENASE-RELATED"/>
    <property type="match status" value="1"/>
</dbReference>
<dbReference type="Gene3D" id="3.40.50.720">
    <property type="entry name" value="NAD(P)-binding Rossmann-like Domain"/>
    <property type="match status" value="1"/>
</dbReference>
<comment type="caution">
    <text evidence="4">The sequence shown here is derived from an EMBL/GenBank/DDBJ whole genome shotgun (WGS) entry which is preliminary data.</text>
</comment>
<dbReference type="PROSITE" id="PS00061">
    <property type="entry name" value="ADH_SHORT"/>
    <property type="match status" value="1"/>
</dbReference>
<dbReference type="Proteomes" id="UP001595615">
    <property type="component" value="Unassembled WGS sequence"/>
</dbReference>
<comment type="similarity">
    <text evidence="1 3">Belongs to the short-chain dehydrogenases/reductases (SDR) family.</text>
</comment>
<keyword evidence="5" id="KW-1185">Reference proteome</keyword>
<evidence type="ECO:0000256" key="3">
    <source>
        <dbReference type="RuleBase" id="RU000363"/>
    </source>
</evidence>
<dbReference type="PRINTS" id="PR00081">
    <property type="entry name" value="GDHRDH"/>
</dbReference>
<dbReference type="PRINTS" id="PR00080">
    <property type="entry name" value="SDRFAMILY"/>
</dbReference>
<organism evidence="4 5">
    <name type="scientific">Sphingoaurantiacus capsulatus</name>
    <dbReference type="NCBI Taxonomy" id="1771310"/>
    <lineage>
        <taxon>Bacteria</taxon>
        <taxon>Pseudomonadati</taxon>
        <taxon>Pseudomonadota</taxon>
        <taxon>Alphaproteobacteria</taxon>
        <taxon>Sphingomonadales</taxon>
        <taxon>Sphingosinicellaceae</taxon>
        <taxon>Sphingoaurantiacus</taxon>
    </lineage>
</organism>
<keyword evidence="2 4" id="KW-0560">Oxidoreductase</keyword>
<sequence>MSTTNRTALITGASAGIGATYADRLARRGHDLILVARDAARLTALADRLRAETGVAVDVLPADLTDRAQLAKVEARIADDTAISMLVNNAGMSLGGTIVTAPIADLERLIALNVTAPALLAAAAARAFVARGGGAIVNIASVLALAPEMFDSAYSGTKAFMLNLSQGLAAEIGGKGVQVQAVLPGATRTEIWERSGMSADALPAEILMEVGDLVDAALTGLDRGETVTIPPLADDSGWQAMQQARLALAPHLSKRDVAPRYRTT</sequence>
<reference evidence="5" key="1">
    <citation type="journal article" date="2019" name="Int. J. Syst. Evol. Microbiol.">
        <title>The Global Catalogue of Microorganisms (GCM) 10K type strain sequencing project: providing services to taxonomists for standard genome sequencing and annotation.</title>
        <authorList>
            <consortium name="The Broad Institute Genomics Platform"/>
            <consortium name="The Broad Institute Genome Sequencing Center for Infectious Disease"/>
            <person name="Wu L."/>
            <person name="Ma J."/>
        </authorList>
    </citation>
    <scope>NUCLEOTIDE SEQUENCE [LARGE SCALE GENOMIC DNA]</scope>
    <source>
        <strain evidence="5">KCTC 42644</strain>
    </source>
</reference>
<dbReference type="InterPro" id="IPR020904">
    <property type="entry name" value="Sc_DH/Rdtase_CS"/>
</dbReference>
<gene>
    <name evidence="4" type="ORF">ACFOMD_06920</name>
</gene>
<evidence type="ECO:0000313" key="4">
    <source>
        <dbReference type="EMBL" id="MFC3712294.1"/>
    </source>
</evidence>
<dbReference type="InterPro" id="IPR002347">
    <property type="entry name" value="SDR_fam"/>
</dbReference>